<dbReference type="Proteomes" id="UP000499080">
    <property type="component" value="Unassembled WGS sequence"/>
</dbReference>
<name>A0A4Y2I5R6_ARAVE</name>
<dbReference type="EMBL" id="BGPR01002379">
    <property type="protein sequence ID" value="GBM72486.1"/>
    <property type="molecule type" value="Genomic_DNA"/>
</dbReference>
<organism evidence="2 3">
    <name type="scientific">Araneus ventricosus</name>
    <name type="common">Orbweaver spider</name>
    <name type="synonym">Epeira ventricosa</name>
    <dbReference type="NCBI Taxonomy" id="182803"/>
    <lineage>
        <taxon>Eukaryota</taxon>
        <taxon>Metazoa</taxon>
        <taxon>Ecdysozoa</taxon>
        <taxon>Arthropoda</taxon>
        <taxon>Chelicerata</taxon>
        <taxon>Arachnida</taxon>
        <taxon>Araneae</taxon>
        <taxon>Araneomorphae</taxon>
        <taxon>Entelegynae</taxon>
        <taxon>Araneoidea</taxon>
        <taxon>Araneidae</taxon>
        <taxon>Araneus</taxon>
    </lineage>
</organism>
<protein>
    <submittedName>
        <fullName evidence="2">Uncharacterized protein</fullName>
    </submittedName>
</protein>
<proteinExistence type="predicted"/>
<sequence length="81" mass="8898">MVLCSSTCMPICGRASVGIFAHTSGRTFGPLRMIQRVMGRTFSGIGFEPGALRLRSRDSTTTPPRPLSQKQCISNVLHRFD</sequence>
<reference evidence="2 3" key="1">
    <citation type="journal article" date="2019" name="Sci. Rep.">
        <title>Orb-weaving spider Araneus ventricosus genome elucidates the spidroin gene catalogue.</title>
        <authorList>
            <person name="Kono N."/>
            <person name="Nakamura H."/>
            <person name="Ohtoshi R."/>
            <person name="Moran D.A.P."/>
            <person name="Shinohara A."/>
            <person name="Yoshida Y."/>
            <person name="Fujiwara M."/>
            <person name="Mori M."/>
            <person name="Tomita M."/>
            <person name="Arakawa K."/>
        </authorList>
    </citation>
    <scope>NUCLEOTIDE SEQUENCE [LARGE SCALE GENOMIC DNA]</scope>
</reference>
<dbReference type="AlphaFoldDB" id="A0A4Y2I5R6"/>
<evidence type="ECO:0000256" key="1">
    <source>
        <dbReference type="SAM" id="MobiDB-lite"/>
    </source>
</evidence>
<comment type="caution">
    <text evidence="2">The sequence shown here is derived from an EMBL/GenBank/DDBJ whole genome shotgun (WGS) entry which is preliminary data.</text>
</comment>
<gene>
    <name evidence="2" type="ORF">AVEN_106623_1</name>
</gene>
<keyword evidence="3" id="KW-1185">Reference proteome</keyword>
<feature type="region of interest" description="Disordered" evidence="1">
    <location>
        <begin position="53"/>
        <end position="81"/>
    </location>
</feature>
<evidence type="ECO:0000313" key="3">
    <source>
        <dbReference type="Proteomes" id="UP000499080"/>
    </source>
</evidence>
<accession>A0A4Y2I5R6</accession>
<evidence type="ECO:0000313" key="2">
    <source>
        <dbReference type="EMBL" id="GBM72486.1"/>
    </source>
</evidence>